<dbReference type="Pfam" id="PF00532">
    <property type="entry name" value="Peripla_BP_1"/>
    <property type="match status" value="1"/>
</dbReference>
<dbReference type="Proteomes" id="UP001589692">
    <property type="component" value="Unassembled WGS sequence"/>
</dbReference>
<dbReference type="RefSeq" id="WP_377258741.1">
    <property type="nucleotide sequence ID" value="NZ_JBHMAA010000008.1"/>
</dbReference>
<evidence type="ECO:0000259" key="5">
    <source>
        <dbReference type="PROSITE" id="PS50932"/>
    </source>
</evidence>
<evidence type="ECO:0000256" key="2">
    <source>
        <dbReference type="ARBA" id="ARBA00023015"/>
    </source>
</evidence>
<reference evidence="6 7" key="1">
    <citation type="submission" date="2024-09" db="EMBL/GenBank/DDBJ databases">
        <authorList>
            <person name="Sun Q."/>
            <person name="Mori K."/>
        </authorList>
    </citation>
    <scope>NUCLEOTIDE SEQUENCE [LARGE SCALE GENOMIC DNA]</scope>
    <source>
        <strain evidence="6 7">TBRC 4938</strain>
    </source>
</reference>
<feature type="domain" description="HTH lacI-type" evidence="5">
    <location>
        <begin position="16"/>
        <end position="70"/>
    </location>
</feature>
<accession>A0ABV6ACY0</accession>
<keyword evidence="3 6" id="KW-0238">DNA-binding</keyword>
<dbReference type="PROSITE" id="PS50932">
    <property type="entry name" value="HTH_LACI_2"/>
    <property type="match status" value="1"/>
</dbReference>
<proteinExistence type="predicted"/>
<dbReference type="InterPro" id="IPR028082">
    <property type="entry name" value="Peripla_BP_I"/>
</dbReference>
<evidence type="ECO:0000256" key="3">
    <source>
        <dbReference type="ARBA" id="ARBA00023125"/>
    </source>
</evidence>
<evidence type="ECO:0000256" key="4">
    <source>
        <dbReference type="ARBA" id="ARBA00023163"/>
    </source>
</evidence>
<keyword evidence="7" id="KW-1185">Reference proteome</keyword>
<dbReference type="Gene3D" id="1.10.260.40">
    <property type="entry name" value="lambda repressor-like DNA-binding domains"/>
    <property type="match status" value="1"/>
</dbReference>
<dbReference type="InterPro" id="IPR000843">
    <property type="entry name" value="HTH_LacI"/>
</dbReference>
<dbReference type="PANTHER" id="PTHR30146:SF95">
    <property type="entry name" value="RIBOSE OPERON REPRESSOR"/>
    <property type="match status" value="1"/>
</dbReference>
<comment type="caution">
    <text evidence="6">The sequence shown here is derived from an EMBL/GenBank/DDBJ whole genome shotgun (WGS) entry which is preliminary data.</text>
</comment>
<keyword evidence="1" id="KW-0678">Repressor</keyword>
<evidence type="ECO:0000313" key="6">
    <source>
        <dbReference type="EMBL" id="MFB9948483.1"/>
    </source>
</evidence>
<dbReference type="InterPro" id="IPR010982">
    <property type="entry name" value="Lambda_DNA-bd_dom_sf"/>
</dbReference>
<dbReference type="SUPFAM" id="SSF47413">
    <property type="entry name" value="lambda repressor-like DNA-binding domains"/>
    <property type="match status" value="1"/>
</dbReference>
<sequence>MRPREGNGASREPRRVTSFDVARAAGVSRAAVSRAFTPDASVSEKTRQKVYQAAKELGYRVNYLARSLTNKRSDFVGLVAAGLDNPFRTQQLEHLARALIARNYRPILLPTSKEADSATVIGQLLHYAVSGVIITSDAPPSHIFEECAAEGVPIVLINKGEDFPFVDRVVSDDRMSGYIAADHLLEAGAKRLAVVAGAAVSYSSRRRAEAFLARCQMLGIEAPLVPVAINDYRHGHDAAPALVDLGIDGVFCVNDYMACGVLDGLAKAGRGGGAVRVVGHDDIPQASWSAYELTTFLQPCDVQAEQVIDLLVSRISEPDAVARVEFTPVTLIKRRSA</sequence>
<dbReference type="SMART" id="SM00354">
    <property type="entry name" value="HTH_LACI"/>
    <property type="match status" value="1"/>
</dbReference>
<dbReference type="Gene3D" id="3.40.50.2300">
    <property type="match status" value="2"/>
</dbReference>
<dbReference type="SUPFAM" id="SSF53822">
    <property type="entry name" value="Periplasmic binding protein-like I"/>
    <property type="match status" value="1"/>
</dbReference>
<evidence type="ECO:0000313" key="7">
    <source>
        <dbReference type="Proteomes" id="UP001589692"/>
    </source>
</evidence>
<keyword evidence="4" id="KW-0804">Transcription</keyword>
<dbReference type="CDD" id="cd06278">
    <property type="entry name" value="PBP1_LacI-like"/>
    <property type="match status" value="1"/>
</dbReference>
<dbReference type="CDD" id="cd01392">
    <property type="entry name" value="HTH_LacI"/>
    <property type="match status" value="1"/>
</dbReference>
<dbReference type="EMBL" id="JBHMAA010000008">
    <property type="protein sequence ID" value="MFB9948483.1"/>
    <property type="molecule type" value="Genomic_DNA"/>
</dbReference>
<name>A0ABV6ACY0_9HYPH</name>
<dbReference type="GO" id="GO:0003677">
    <property type="term" value="F:DNA binding"/>
    <property type="evidence" value="ECO:0007669"/>
    <property type="project" value="UniProtKB-KW"/>
</dbReference>
<keyword evidence="2" id="KW-0805">Transcription regulation</keyword>
<evidence type="ECO:0000256" key="1">
    <source>
        <dbReference type="ARBA" id="ARBA00022491"/>
    </source>
</evidence>
<organism evidence="6 7">
    <name type="scientific">Rhizobium puerariae</name>
    <dbReference type="NCBI Taxonomy" id="1585791"/>
    <lineage>
        <taxon>Bacteria</taxon>
        <taxon>Pseudomonadati</taxon>
        <taxon>Pseudomonadota</taxon>
        <taxon>Alphaproteobacteria</taxon>
        <taxon>Hyphomicrobiales</taxon>
        <taxon>Rhizobiaceae</taxon>
        <taxon>Rhizobium/Agrobacterium group</taxon>
        <taxon>Rhizobium</taxon>
    </lineage>
</organism>
<dbReference type="PANTHER" id="PTHR30146">
    <property type="entry name" value="LACI-RELATED TRANSCRIPTIONAL REPRESSOR"/>
    <property type="match status" value="1"/>
</dbReference>
<dbReference type="Pfam" id="PF00356">
    <property type="entry name" value="LacI"/>
    <property type="match status" value="1"/>
</dbReference>
<dbReference type="InterPro" id="IPR001761">
    <property type="entry name" value="Peripla_BP/Lac1_sug-bd_dom"/>
</dbReference>
<gene>
    <name evidence="6" type="ORF">ACFFP0_06455</name>
</gene>
<protein>
    <submittedName>
        <fullName evidence="6">LacI family DNA-binding transcriptional regulator</fullName>
    </submittedName>
</protein>